<dbReference type="Proteomes" id="UP000008986">
    <property type="component" value="Segment"/>
</dbReference>
<dbReference type="KEGG" id="vg:8684118"/>
<proteinExistence type="predicted"/>
<gene>
    <name evidence="1" type="primary">170</name>
</gene>
<protein>
    <submittedName>
        <fullName evidence="1">Uncharacterized protein</fullName>
    </submittedName>
</protein>
<name>C9DGE1_BPW14</name>
<sequence length="118" mass="13655">MTNKFNPFREALAYLKTAPGFYRGEYPQHPDAREDELLAMQQVVSRGQDIDDRSIARKAIMLLRDTMAPHSNFEDWLKAHIPGVNTEDKDDVQVRRFVLLIELANDYDNGTIQFTSRV</sequence>
<keyword evidence="2" id="KW-1185">Reference proteome</keyword>
<dbReference type="RefSeq" id="YP_003359024.1">
    <property type="nucleotide sequence ID" value="NC_013697.1"/>
</dbReference>
<organism evidence="1 2">
    <name type="scientific">Delftia phage PhiW-14</name>
    <name type="common">Deftia acidovorans bacteriophage phiW-14</name>
    <dbReference type="NCBI Taxonomy" id="665032"/>
    <lineage>
        <taxon>Viruses</taxon>
        <taxon>Duplodnaviria</taxon>
        <taxon>Heunggongvirae</taxon>
        <taxon>Uroviricota</taxon>
        <taxon>Caudoviricetes</taxon>
        <taxon>Ionavirus</taxon>
        <taxon>Ionavirus W14</taxon>
    </lineage>
</organism>
<reference evidence="2" key="1">
    <citation type="submission" date="2009-07" db="EMBL/GenBank/DDBJ databases">
        <authorList>
            <person name="Kropinski A.M."/>
            <person name="Villegas A."/>
            <person name="Lingohr E.J."/>
        </authorList>
    </citation>
    <scope>NUCLEOTIDE SEQUENCE [LARGE SCALE GENOMIC DNA]</scope>
</reference>
<dbReference type="GeneID" id="8684118"/>
<evidence type="ECO:0000313" key="2">
    <source>
        <dbReference type="Proteomes" id="UP000008986"/>
    </source>
</evidence>
<accession>C9DGE1</accession>
<evidence type="ECO:0000313" key="1">
    <source>
        <dbReference type="EMBL" id="ACV50192.1"/>
    </source>
</evidence>
<dbReference type="EMBL" id="GQ357915">
    <property type="protein sequence ID" value="ACV50192.1"/>
    <property type="molecule type" value="Genomic_DNA"/>
</dbReference>
<organismHost>
    <name type="scientific">Delftia acidovorans</name>
    <name type="common">Pseudomonas acidovorans</name>
    <name type="synonym">Comamonas acidovorans</name>
    <dbReference type="NCBI Taxonomy" id="80866"/>
</organismHost>